<proteinExistence type="predicted"/>
<gene>
    <name evidence="2" type="ORF">ODALV1_LOCUS4287</name>
</gene>
<name>A0ABP1Q1T3_9HEXA</name>
<feature type="region of interest" description="Disordered" evidence="1">
    <location>
        <begin position="52"/>
        <end position="237"/>
    </location>
</feature>
<accession>A0ABP1Q1T3</accession>
<feature type="compositionally biased region" description="Low complexity" evidence="1">
    <location>
        <begin position="328"/>
        <end position="348"/>
    </location>
</feature>
<protein>
    <submittedName>
        <fullName evidence="2">Uncharacterized protein</fullName>
    </submittedName>
</protein>
<evidence type="ECO:0000256" key="1">
    <source>
        <dbReference type="SAM" id="MobiDB-lite"/>
    </source>
</evidence>
<feature type="compositionally biased region" description="Polar residues" evidence="1">
    <location>
        <begin position="52"/>
        <end position="70"/>
    </location>
</feature>
<evidence type="ECO:0000313" key="2">
    <source>
        <dbReference type="EMBL" id="CAL8079127.1"/>
    </source>
</evidence>
<feature type="compositionally biased region" description="Low complexity" evidence="1">
    <location>
        <begin position="71"/>
        <end position="142"/>
    </location>
</feature>
<feature type="compositionally biased region" description="Polar residues" evidence="1">
    <location>
        <begin position="316"/>
        <end position="327"/>
    </location>
</feature>
<comment type="caution">
    <text evidence="2">The sequence shown here is derived from an EMBL/GenBank/DDBJ whole genome shotgun (WGS) entry which is preliminary data.</text>
</comment>
<dbReference type="Proteomes" id="UP001642540">
    <property type="component" value="Unassembled WGS sequence"/>
</dbReference>
<dbReference type="EMBL" id="CAXLJM020000013">
    <property type="protein sequence ID" value="CAL8079127.1"/>
    <property type="molecule type" value="Genomic_DNA"/>
</dbReference>
<keyword evidence="3" id="KW-1185">Reference proteome</keyword>
<feature type="compositionally biased region" description="Low complexity" evidence="1">
    <location>
        <begin position="298"/>
        <end position="315"/>
    </location>
</feature>
<sequence>MSLSCSGTPRGFQDTDEVGMPFIDDLLWGPDNDGKLIDLGCLDGSSSNGPVVDLVSSSSTGGCNTPSPTHNNVVSSCPSSTNNSTNNSSSSTTTANTNNNNNVVNSHNMNSFMPHQQSQQQSSHHFQLHQHQQSQHPQQSHQKGPNVVKHYFPGAGSNGYVDSVSSSTSTSTTHSISSVVTSTTCTSPSSQQSSGEYSSLIASLNGNNGQANGNGGGQNNRMIGNQSNNQSSHTHDAADRIIKQEISELPLSQLSQADLNGLVSSLDDDDSDLFDHLSGPAFEIDAILDGIVDDSPTQAGNGNNNGANNGSNGQGLVSSSQAFGSNAQQQSVQQQHQQQSQTLQQQQQQQFMNYQNGGNMSHVQQQQHHHNQLDVDQRSCIGNSVANNNKKRKKPMKLPGVHGPMETVSLEEAAGNILPLANLAQQQQSQRKQSILQSQLCDAHGSMDGSHRNGKANIAAANPLLAEKLAAPMSQGMNDMGQQNHRDVGGHNSGSSDNGSMKAAAALTLAVAMGFLKFVDGSNAEDYIKCLVLELLRFKISET</sequence>
<feature type="region of interest" description="Disordered" evidence="1">
    <location>
        <begin position="293"/>
        <end position="348"/>
    </location>
</feature>
<evidence type="ECO:0000313" key="3">
    <source>
        <dbReference type="Proteomes" id="UP001642540"/>
    </source>
</evidence>
<organism evidence="2 3">
    <name type="scientific">Orchesella dallaii</name>
    <dbReference type="NCBI Taxonomy" id="48710"/>
    <lineage>
        <taxon>Eukaryota</taxon>
        <taxon>Metazoa</taxon>
        <taxon>Ecdysozoa</taxon>
        <taxon>Arthropoda</taxon>
        <taxon>Hexapoda</taxon>
        <taxon>Collembola</taxon>
        <taxon>Entomobryomorpha</taxon>
        <taxon>Entomobryoidea</taxon>
        <taxon>Orchesellidae</taxon>
        <taxon>Orchesellinae</taxon>
        <taxon>Orchesella</taxon>
    </lineage>
</organism>
<feature type="compositionally biased region" description="Low complexity" evidence="1">
    <location>
        <begin position="163"/>
        <end position="211"/>
    </location>
</feature>
<reference evidence="2 3" key="1">
    <citation type="submission" date="2024-08" db="EMBL/GenBank/DDBJ databases">
        <authorList>
            <person name="Cucini C."/>
            <person name="Frati F."/>
        </authorList>
    </citation>
    <scope>NUCLEOTIDE SEQUENCE [LARGE SCALE GENOMIC DNA]</scope>
</reference>